<name>A0A1B3Z847_9SPHN</name>
<dbReference type="PRINTS" id="PR00035">
    <property type="entry name" value="HTHGNTR"/>
</dbReference>
<dbReference type="AlphaFoldDB" id="A0A1B3Z847"/>
<dbReference type="CDD" id="cd07377">
    <property type="entry name" value="WHTH_GntR"/>
    <property type="match status" value="1"/>
</dbReference>
<dbReference type="SUPFAM" id="SSF46785">
    <property type="entry name" value="Winged helix' DNA-binding domain"/>
    <property type="match status" value="1"/>
</dbReference>
<dbReference type="EMBL" id="CP014168">
    <property type="protein sequence ID" value="AOH83590.1"/>
    <property type="molecule type" value="Genomic_DNA"/>
</dbReference>
<keyword evidence="2" id="KW-0238">DNA-binding</keyword>
<dbReference type="PANTHER" id="PTHR43537">
    <property type="entry name" value="TRANSCRIPTIONAL REGULATOR, GNTR FAMILY"/>
    <property type="match status" value="1"/>
</dbReference>
<dbReference type="InterPro" id="IPR000524">
    <property type="entry name" value="Tscrpt_reg_HTH_GntR"/>
</dbReference>
<evidence type="ECO:0000259" key="4">
    <source>
        <dbReference type="PROSITE" id="PS50949"/>
    </source>
</evidence>
<dbReference type="STRING" id="1560345.AWL63_06005"/>
<keyword evidence="6" id="KW-1185">Reference proteome</keyword>
<dbReference type="KEGG" id="span:AWL63_06005"/>
<sequence>MSTSGGNGVTEKTSAGAAPRIHTSIARDLGVAIVSGQYQPGAVLPGEIEFSAQLKVSRSAYREAVRMLAAKGLVESRTKTGTRVSERSRWNMLDPEVLAWAFVNEPPEPFVRSLFEMRLIVEPAAAALAAVRRTEPQLARMRAALEGMGRHGLGTAEGRRADQEFHSLILLATGNEPLAALSSTITAAVRWTTAFKYRKNAVPRDPLDDHGAVFAAIAAGDAAQARETMTALVSMALEDTSTVLGD</sequence>
<dbReference type="SMART" id="SM00345">
    <property type="entry name" value="HTH_GNTR"/>
    <property type="match status" value="1"/>
</dbReference>
<dbReference type="PANTHER" id="PTHR43537:SF44">
    <property type="entry name" value="GNTR FAMILY REGULATORY PROTEIN"/>
    <property type="match status" value="1"/>
</dbReference>
<dbReference type="GO" id="GO:0003700">
    <property type="term" value="F:DNA-binding transcription factor activity"/>
    <property type="evidence" value="ECO:0007669"/>
    <property type="project" value="InterPro"/>
</dbReference>
<dbReference type="Pfam" id="PF07729">
    <property type="entry name" value="FCD"/>
    <property type="match status" value="1"/>
</dbReference>
<dbReference type="InterPro" id="IPR036388">
    <property type="entry name" value="WH-like_DNA-bd_sf"/>
</dbReference>
<proteinExistence type="predicted"/>
<keyword evidence="1" id="KW-0805">Transcription regulation</keyword>
<reference evidence="5 6" key="1">
    <citation type="submission" date="2016-01" db="EMBL/GenBank/DDBJ databases">
        <title>Complete genome and mega plasmid sequence of Sphingomonas panacis DCY99 elicits systemic resistance in rice to Xanthomonas oryzae.</title>
        <authorList>
            <person name="Kim Y.J."/>
            <person name="Yang D.C."/>
            <person name="Sing P."/>
        </authorList>
    </citation>
    <scope>NUCLEOTIDE SEQUENCE [LARGE SCALE GENOMIC DNA]</scope>
    <source>
        <strain evidence="5 6">DCY99</strain>
    </source>
</reference>
<gene>
    <name evidence="5" type="ORF">AWL63_06005</name>
</gene>
<feature type="domain" description="HTH gntR-type" evidence="4">
    <location>
        <begin position="19"/>
        <end position="87"/>
    </location>
</feature>
<protein>
    <submittedName>
        <fullName evidence="5">GntR family transcriptional regulator</fullName>
    </submittedName>
</protein>
<dbReference type="GO" id="GO:0003677">
    <property type="term" value="F:DNA binding"/>
    <property type="evidence" value="ECO:0007669"/>
    <property type="project" value="UniProtKB-KW"/>
</dbReference>
<evidence type="ECO:0000256" key="2">
    <source>
        <dbReference type="ARBA" id="ARBA00023125"/>
    </source>
</evidence>
<dbReference type="SMART" id="SM00895">
    <property type="entry name" value="FCD"/>
    <property type="match status" value="1"/>
</dbReference>
<dbReference type="OrthoDB" id="9028214at2"/>
<evidence type="ECO:0000256" key="1">
    <source>
        <dbReference type="ARBA" id="ARBA00023015"/>
    </source>
</evidence>
<dbReference type="SUPFAM" id="SSF48008">
    <property type="entry name" value="GntR ligand-binding domain-like"/>
    <property type="match status" value="1"/>
</dbReference>
<dbReference type="InterPro" id="IPR036390">
    <property type="entry name" value="WH_DNA-bd_sf"/>
</dbReference>
<organism evidence="5 6">
    <name type="scientific">Sphingomonas panacis</name>
    <dbReference type="NCBI Taxonomy" id="1560345"/>
    <lineage>
        <taxon>Bacteria</taxon>
        <taxon>Pseudomonadati</taxon>
        <taxon>Pseudomonadota</taxon>
        <taxon>Alphaproteobacteria</taxon>
        <taxon>Sphingomonadales</taxon>
        <taxon>Sphingomonadaceae</taxon>
        <taxon>Sphingomonas</taxon>
    </lineage>
</organism>
<evidence type="ECO:0000313" key="5">
    <source>
        <dbReference type="EMBL" id="AOH83590.1"/>
    </source>
</evidence>
<dbReference type="InterPro" id="IPR011711">
    <property type="entry name" value="GntR_C"/>
</dbReference>
<dbReference type="Gene3D" id="1.20.120.530">
    <property type="entry name" value="GntR ligand-binding domain-like"/>
    <property type="match status" value="1"/>
</dbReference>
<evidence type="ECO:0000256" key="3">
    <source>
        <dbReference type="ARBA" id="ARBA00023163"/>
    </source>
</evidence>
<dbReference type="Pfam" id="PF00392">
    <property type="entry name" value="GntR"/>
    <property type="match status" value="1"/>
</dbReference>
<evidence type="ECO:0000313" key="6">
    <source>
        <dbReference type="Proteomes" id="UP000094256"/>
    </source>
</evidence>
<dbReference type="RefSeq" id="WP_069204165.1">
    <property type="nucleotide sequence ID" value="NZ_CP014168.1"/>
</dbReference>
<dbReference type="PROSITE" id="PS50949">
    <property type="entry name" value="HTH_GNTR"/>
    <property type="match status" value="1"/>
</dbReference>
<accession>A0A1B3Z847</accession>
<dbReference type="Gene3D" id="1.10.10.10">
    <property type="entry name" value="Winged helix-like DNA-binding domain superfamily/Winged helix DNA-binding domain"/>
    <property type="match status" value="1"/>
</dbReference>
<keyword evidence="3" id="KW-0804">Transcription</keyword>
<dbReference type="InterPro" id="IPR008920">
    <property type="entry name" value="TF_FadR/GntR_C"/>
</dbReference>
<dbReference type="Proteomes" id="UP000094256">
    <property type="component" value="Chromosome"/>
</dbReference>